<organism evidence="1 2">
    <name type="scientific">Ixodes persulcatus</name>
    <name type="common">Taiga tick</name>
    <dbReference type="NCBI Taxonomy" id="34615"/>
    <lineage>
        <taxon>Eukaryota</taxon>
        <taxon>Metazoa</taxon>
        <taxon>Ecdysozoa</taxon>
        <taxon>Arthropoda</taxon>
        <taxon>Chelicerata</taxon>
        <taxon>Arachnida</taxon>
        <taxon>Acari</taxon>
        <taxon>Parasitiformes</taxon>
        <taxon>Ixodida</taxon>
        <taxon>Ixodoidea</taxon>
        <taxon>Ixodidae</taxon>
        <taxon>Ixodinae</taxon>
        <taxon>Ixodes</taxon>
    </lineage>
</organism>
<accession>A0AC60QZ74</accession>
<evidence type="ECO:0000313" key="2">
    <source>
        <dbReference type="Proteomes" id="UP000805193"/>
    </source>
</evidence>
<protein>
    <submittedName>
        <fullName evidence="1">Uncharacterized protein</fullName>
    </submittedName>
</protein>
<comment type="caution">
    <text evidence="1">The sequence shown here is derived from an EMBL/GenBank/DDBJ whole genome shotgun (WGS) entry which is preliminary data.</text>
</comment>
<name>A0AC60QZ74_IXOPE</name>
<dbReference type="EMBL" id="JABSTQ010001923">
    <property type="protein sequence ID" value="KAG0444517.1"/>
    <property type="molecule type" value="Genomic_DNA"/>
</dbReference>
<keyword evidence="2" id="KW-1185">Reference proteome</keyword>
<sequence length="122" mass="13503">MDSALDVCADLTDEEIVRQVLEPDSESDSEDDAPAIVRPSNAELTEALMVLSSVFSDRTTLAKMQNDRIARRRNTVQQTIDRFLEPLDCKSDIPVSPSLQAVLLAFAHPASFLPQLLLHTPQ</sequence>
<dbReference type="Proteomes" id="UP000805193">
    <property type="component" value="Unassembled WGS sequence"/>
</dbReference>
<proteinExistence type="predicted"/>
<reference evidence="1 2" key="1">
    <citation type="journal article" date="2020" name="Cell">
        <title>Large-Scale Comparative Analyses of Tick Genomes Elucidate Their Genetic Diversity and Vector Capacities.</title>
        <authorList>
            <consortium name="Tick Genome and Microbiome Consortium (TIGMIC)"/>
            <person name="Jia N."/>
            <person name="Wang J."/>
            <person name="Shi W."/>
            <person name="Du L."/>
            <person name="Sun Y."/>
            <person name="Zhan W."/>
            <person name="Jiang J.F."/>
            <person name="Wang Q."/>
            <person name="Zhang B."/>
            <person name="Ji P."/>
            <person name="Bell-Sakyi L."/>
            <person name="Cui X.M."/>
            <person name="Yuan T.T."/>
            <person name="Jiang B.G."/>
            <person name="Yang W.F."/>
            <person name="Lam T.T."/>
            <person name="Chang Q.C."/>
            <person name="Ding S.J."/>
            <person name="Wang X.J."/>
            <person name="Zhu J.G."/>
            <person name="Ruan X.D."/>
            <person name="Zhao L."/>
            <person name="Wei J.T."/>
            <person name="Ye R.Z."/>
            <person name="Que T.C."/>
            <person name="Du C.H."/>
            <person name="Zhou Y.H."/>
            <person name="Cheng J.X."/>
            <person name="Dai P.F."/>
            <person name="Guo W.B."/>
            <person name="Han X.H."/>
            <person name="Huang E.J."/>
            <person name="Li L.F."/>
            <person name="Wei W."/>
            <person name="Gao Y.C."/>
            <person name="Liu J.Z."/>
            <person name="Shao H.Z."/>
            <person name="Wang X."/>
            <person name="Wang C.C."/>
            <person name="Yang T.C."/>
            <person name="Huo Q.B."/>
            <person name="Li W."/>
            <person name="Chen H.Y."/>
            <person name="Chen S.E."/>
            <person name="Zhou L.G."/>
            <person name="Ni X.B."/>
            <person name="Tian J.H."/>
            <person name="Sheng Y."/>
            <person name="Liu T."/>
            <person name="Pan Y.S."/>
            <person name="Xia L.Y."/>
            <person name="Li J."/>
            <person name="Zhao F."/>
            <person name="Cao W.C."/>
        </authorList>
    </citation>
    <scope>NUCLEOTIDE SEQUENCE [LARGE SCALE GENOMIC DNA]</scope>
    <source>
        <strain evidence="1">Iper-2018</strain>
    </source>
</reference>
<gene>
    <name evidence="1" type="ORF">HPB47_013710</name>
</gene>
<evidence type="ECO:0000313" key="1">
    <source>
        <dbReference type="EMBL" id="KAG0444517.1"/>
    </source>
</evidence>